<dbReference type="EMBL" id="CP000124">
    <property type="protein sequence ID" value="ABA49169.1"/>
    <property type="molecule type" value="Genomic_DNA"/>
</dbReference>
<organism evidence="1 2">
    <name type="scientific">Burkholderia pseudomallei (strain 1710b)</name>
    <dbReference type="NCBI Taxonomy" id="320372"/>
    <lineage>
        <taxon>Bacteria</taxon>
        <taxon>Pseudomonadati</taxon>
        <taxon>Pseudomonadota</taxon>
        <taxon>Betaproteobacteria</taxon>
        <taxon>Burkholderiales</taxon>
        <taxon>Burkholderiaceae</taxon>
        <taxon>Burkholderia</taxon>
        <taxon>pseudomallei group</taxon>
    </lineage>
</organism>
<evidence type="ECO:0000313" key="1">
    <source>
        <dbReference type="EMBL" id="ABA49169.1"/>
    </source>
</evidence>
<accession>Q3JQ27</accession>
<evidence type="ECO:0000313" key="2">
    <source>
        <dbReference type="Proteomes" id="UP000002700"/>
    </source>
</evidence>
<proteinExistence type="predicted"/>
<dbReference type="AntiFam" id="ANF00203">
    <property type="entry name" value="Shadow ORF (opposite algB)"/>
</dbReference>
<dbReference type="KEGG" id="bpm:BURPS1710b_2948"/>
<reference evidence="1 2" key="1">
    <citation type="submission" date="2005-09" db="EMBL/GenBank/DDBJ databases">
        <authorList>
            <person name="Woods D.E."/>
            <person name="Nierman W.C."/>
        </authorList>
    </citation>
    <scope>NUCLEOTIDE SEQUENCE [LARGE SCALE GENOMIC DNA]</scope>
    <source>
        <strain evidence="1 2">1710b</strain>
    </source>
</reference>
<name>Q3JQ27_BURP1</name>
<dbReference type="Proteomes" id="UP000002700">
    <property type="component" value="Chromosome I"/>
</dbReference>
<protein>
    <submittedName>
        <fullName evidence="1">Uncharacterized protein</fullName>
    </submittedName>
</protein>
<gene>
    <name evidence="1" type="ordered locus">BURPS1710b_2948</name>
</gene>
<dbReference type="AlphaFoldDB" id="Q3JQ27"/>
<sequence>MPAILTRPALAGPAQPLVALRARAVVVAHSVRAEQTIERDPRYAELARRVREPPAVPQQRDFDRVPLGALARLLERHRRDFRVARQLEIGRADHPSFRHHDRAPHPVDQLAHVAGPRVVVKRRDRIGREAAQPPVRVALEALEHVAREDLDVLAALAQRRLLELQHAQPVIQVLAKAPVAQCDLHIDVRRGNDPHVDRNRLMPADALDLVLLQEAQQARLALERQVADFVEEQRAAVGRFDAADLALIRAGERAALIAEQLGLQQRRRNRAAIDRDERRARARRALVNRDRGQLLAGAGFARDEYGRVGRRDLADHLEEREHRLAGADHLAFVAHRRGRGGEPFRQRDHAVRVADRFDDAVALVRHRHVIETIIAHEPAHRVVFHLPSPRRRDPADVRRLQARFELAQFGGPDAARKIEQSARDHVACGGTPHLAWRIDNVDLPAVLIETTLQIRIGAMGIIDEMPCRNIHDATQSIDWRRAAWHRRATEPSRGLREGLGSSFFTTTGTAFPVDRRLARKRRWSLRPFTNLCCLSVLTSMRQSKWIKSTFFQHRLQ</sequence>
<dbReference type="AntiFam" id="ANF00077">
    <property type="entry name" value="Shadow ORF (opposite AtoC)"/>
</dbReference>
<dbReference type="EnsemblBacteria" id="ABA49169">
    <property type="protein sequence ID" value="ABA49169"/>
    <property type="gene ID" value="BURPS1710b_2948"/>
</dbReference>
<dbReference type="HOGENOM" id="CLU_489738_0_0_4"/>